<evidence type="ECO:0000256" key="1">
    <source>
        <dbReference type="ARBA" id="ARBA00010876"/>
    </source>
</evidence>
<dbReference type="InterPro" id="IPR050188">
    <property type="entry name" value="RluA_PseudoU_synthase"/>
</dbReference>
<dbReference type="PROSITE" id="PS50889">
    <property type="entry name" value="S4"/>
    <property type="match status" value="1"/>
</dbReference>
<dbReference type="RefSeq" id="WP_129349420.1">
    <property type="nucleotide sequence ID" value="NZ_CP026538.1"/>
</dbReference>
<sequence>MKTPVQHITVTAAEAGQKLLQYLARRLGPGLPLAALQKCIRTGQVRLDGKRCKPFDRVAEGQIVRVPPFELDEAAPAVGALGAPKLATVPTGRPKPGPGPAKTSPPTDRRTAGRAMPALEILHEDDELLVVVKPAGLPVHPGSGHTFALTTLLHAHAPDAPFKPTPAHRLDRDTTGLLLVAKSYRRLRALHEAMQDGTLRKDYFAWVWGKWLLGEENEWVTMRDALAKSGGPGRERVTAGEDGKEAVAKVRLISRAPTASLVEVRLETGRTHQIRAQLASRGYPLVGDAKYGGGPTPLRLHAWRIILPGEAYCVPPDWEAPWTVQRPRRAASLAECGDD</sequence>
<keyword evidence="3" id="KW-0694">RNA-binding</keyword>
<dbReference type="EMBL" id="CP026538">
    <property type="protein sequence ID" value="QAZ66286.1"/>
    <property type="molecule type" value="Genomic_DNA"/>
</dbReference>
<dbReference type="InterPro" id="IPR036986">
    <property type="entry name" value="S4_RNA-bd_sf"/>
</dbReference>
<dbReference type="AlphaFoldDB" id="A0A4P6HID5"/>
<dbReference type="GO" id="GO:0000455">
    <property type="term" value="P:enzyme-directed rRNA pseudouridine synthesis"/>
    <property type="evidence" value="ECO:0007669"/>
    <property type="project" value="TreeGrafter"/>
</dbReference>
<dbReference type="InterPro" id="IPR006145">
    <property type="entry name" value="PsdUridine_synth_RsuA/RluA"/>
</dbReference>
<dbReference type="Gene3D" id="3.30.2350.10">
    <property type="entry name" value="Pseudouridine synthase"/>
    <property type="match status" value="1"/>
</dbReference>
<dbReference type="PROSITE" id="PS01129">
    <property type="entry name" value="PSI_RLU"/>
    <property type="match status" value="1"/>
</dbReference>
<dbReference type="GO" id="GO:0009982">
    <property type="term" value="F:pseudouridine synthase activity"/>
    <property type="evidence" value="ECO:0007669"/>
    <property type="project" value="InterPro"/>
</dbReference>
<dbReference type="CDD" id="cd00165">
    <property type="entry name" value="S4"/>
    <property type="match status" value="1"/>
</dbReference>
<dbReference type="InterPro" id="IPR020103">
    <property type="entry name" value="PsdUridine_synth_cat_dom_sf"/>
</dbReference>
<dbReference type="Pfam" id="PF00849">
    <property type="entry name" value="PseudoU_synth_2"/>
    <property type="match status" value="1"/>
</dbReference>
<protein>
    <submittedName>
        <fullName evidence="6">RluA family pseudouridine synthase</fullName>
    </submittedName>
</protein>
<gene>
    <name evidence="6" type="ORF">C3Y92_03125</name>
</gene>
<dbReference type="PANTHER" id="PTHR21600">
    <property type="entry name" value="MITOCHONDRIAL RNA PSEUDOURIDINE SYNTHASE"/>
    <property type="match status" value="1"/>
</dbReference>
<dbReference type="SUPFAM" id="SSF55120">
    <property type="entry name" value="Pseudouridine synthase"/>
    <property type="match status" value="1"/>
</dbReference>
<dbReference type="KEGG" id="dcb:C3Y92_03125"/>
<dbReference type="Gene3D" id="3.10.290.10">
    <property type="entry name" value="RNA-binding S4 domain"/>
    <property type="match status" value="1"/>
</dbReference>
<keyword evidence="7" id="KW-1185">Reference proteome</keyword>
<feature type="region of interest" description="Disordered" evidence="4">
    <location>
        <begin position="85"/>
        <end position="111"/>
    </location>
</feature>
<dbReference type="InterPro" id="IPR006224">
    <property type="entry name" value="PsdUridine_synth_RluA-like_CS"/>
</dbReference>
<dbReference type="PANTHER" id="PTHR21600:SF87">
    <property type="entry name" value="RNA PSEUDOURIDYLATE SYNTHASE DOMAIN-CONTAINING PROTEIN 1"/>
    <property type="match status" value="1"/>
</dbReference>
<dbReference type="GO" id="GO:0003723">
    <property type="term" value="F:RNA binding"/>
    <property type="evidence" value="ECO:0007669"/>
    <property type="project" value="UniProtKB-KW"/>
</dbReference>
<dbReference type="OrthoDB" id="128480at2"/>
<evidence type="ECO:0000313" key="7">
    <source>
        <dbReference type="Proteomes" id="UP000293296"/>
    </source>
</evidence>
<proteinExistence type="inferred from homology"/>
<name>A0A4P6HID5_9BACT</name>
<dbReference type="Proteomes" id="UP000293296">
    <property type="component" value="Chromosome"/>
</dbReference>
<comment type="similarity">
    <text evidence="1">Belongs to the pseudouridine synthase RluA family.</text>
</comment>
<feature type="domain" description="Pseudouridine synthase RsuA/RluA-like" evidence="5">
    <location>
        <begin position="128"/>
        <end position="280"/>
    </location>
</feature>
<evidence type="ECO:0000313" key="6">
    <source>
        <dbReference type="EMBL" id="QAZ66286.1"/>
    </source>
</evidence>
<accession>A0A4P6HID5</accession>
<organism evidence="6 7">
    <name type="scientific">Solidesulfovibrio carbinolicus</name>
    <dbReference type="NCBI Taxonomy" id="296842"/>
    <lineage>
        <taxon>Bacteria</taxon>
        <taxon>Pseudomonadati</taxon>
        <taxon>Thermodesulfobacteriota</taxon>
        <taxon>Desulfovibrionia</taxon>
        <taxon>Desulfovibrionales</taxon>
        <taxon>Desulfovibrionaceae</taxon>
        <taxon>Solidesulfovibrio</taxon>
    </lineage>
</organism>
<evidence type="ECO:0000256" key="2">
    <source>
        <dbReference type="ARBA" id="ARBA00023235"/>
    </source>
</evidence>
<evidence type="ECO:0000259" key="5">
    <source>
        <dbReference type="Pfam" id="PF00849"/>
    </source>
</evidence>
<evidence type="ECO:0000256" key="3">
    <source>
        <dbReference type="PROSITE-ProRule" id="PRU00182"/>
    </source>
</evidence>
<evidence type="ECO:0000256" key="4">
    <source>
        <dbReference type="SAM" id="MobiDB-lite"/>
    </source>
</evidence>
<reference evidence="6 7" key="1">
    <citation type="submission" date="2018-02" db="EMBL/GenBank/DDBJ databases">
        <title>Genome sequence of Desulfovibrio carbinolicus DSM 3852.</title>
        <authorList>
            <person name="Wilbanks E."/>
            <person name="Skennerton C.T."/>
            <person name="Orphan V.J."/>
        </authorList>
    </citation>
    <scope>NUCLEOTIDE SEQUENCE [LARGE SCALE GENOMIC DNA]</scope>
    <source>
        <strain evidence="6 7">DSM 3852</strain>
    </source>
</reference>
<keyword evidence="2" id="KW-0413">Isomerase</keyword>
<dbReference type="GO" id="GO:0140098">
    <property type="term" value="F:catalytic activity, acting on RNA"/>
    <property type="evidence" value="ECO:0007669"/>
    <property type="project" value="UniProtKB-ARBA"/>
</dbReference>
<dbReference type="CDD" id="cd02869">
    <property type="entry name" value="PseudoU_synth_RluA_like"/>
    <property type="match status" value="1"/>
</dbReference>